<evidence type="ECO:0000313" key="7">
    <source>
        <dbReference type="Proteomes" id="UP000886523"/>
    </source>
</evidence>
<feature type="domain" description="Anaphase-promoting complex subunit 4-like WD40" evidence="5">
    <location>
        <begin position="34"/>
        <end position="122"/>
    </location>
</feature>
<organism evidence="6 7">
    <name type="scientific">Hydnum rufescens UP504</name>
    <dbReference type="NCBI Taxonomy" id="1448309"/>
    <lineage>
        <taxon>Eukaryota</taxon>
        <taxon>Fungi</taxon>
        <taxon>Dikarya</taxon>
        <taxon>Basidiomycota</taxon>
        <taxon>Agaricomycotina</taxon>
        <taxon>Agaricomycetes</taxon>
        <taxon>Cantharellales</taxon>
        <taxon>Hydnaceae</taxon>
        <taxon>Hydnum</taxon>
    </lineage>
</organism>
<evidence type="ECO:0000256" key="2">
    <source>
        <dbReference type="ARBA" id="ARBA00022574"/>
    </source>
</evidence>
<gene>
    <name evidence="6" type="ORF">BS47DRAFT_1300380</name>
</gene>
<dbReference type="InterPro" id="IPR001680">
    <property type="entry name" value="WD40_rpt"/>
</dbReference>
<dbReference type="InterPro" id="IPR024977">
    <property type="entry name" value="Apc4-like_WD40_dom"/>
</dbReference>
<dbReference type="EMBL" id="MU129019">
    <property type="protein sequence ID" value="KAF9510290.1"/>
    <property type="molecule type" value="Genomic_DNA"/>
</dbReference>
<evidence type="ECO:0000313" key="6">
    <source>
        <dbReference type="EMBL" id="KAF9510290.1"/>
    </source>
</evidence>
<evidence type="ECO:0000256" key="4">
    <source>
        <dbReference type="PROSITE-ProRule" id="PRU00221"/>
    </source>
</evidence>
<feature type="repeat" description="WD" evidence="4">
    <location>
        <begin position="67"/>
        <end position="108"/>
    </location>
</feature>
<dbReference type="Proteomes" id="UP000886523">
    <property type="component" value="Unassembled WGS sequence"/>
</dbReference>
<evidence type="ECO:0000256" key="1">
    <source>
        <dbReference type="ARBA" id="ARBA00007830"/>
    </source>
</evidence>
<dbReference type="FunFam" id="2.130.10.10:FF:000190">
    <property type="entry name" value="Nuclear pore complex subunit"/>
    <property type="match status" value="1"/>
</dbReference>
<comment type="similarity">
    <text evidence="1">Belongs to the WD repeat rae1 family.</text>
</comment>
<proteinExistence type="inferred from homology"/>
<reference evidence="6" key="1">
    <citation type="journal article" date="2020" name="Nat. Commun.">
        <title>Large-scale genome sequencing of mycorrhizal fungi provides insights into the early evolution of symbiotic traits.</title>
        <authorList>
            <person name="Miyauchi S."/>
            <person name="Kiss E."/>
            <person name="Kuo A."/>
            <person name="Drula E."/>
            <person name="Kohler A."/>
            <person name="Sanchez-Garcia M."/>
            <person name="Morin E."/>
            <person name="Andreopoulos B."/>
            <person name="Barry K.W."/>
            <person name="Bonito G."/>
            <person name="Buee M."/>
            <person name="Carver A."/>
            <person name="Chen C."/>
            <person name="Cichocki N."/>
            <person name="Clum A."/>
            <person name="Culley D."/>
            <person name="Crous P.W."/>
            <person name="Fauchery L."/>
            <person name="Girlanda M."/>
            <person name="Hayes R.D."/>
            <person name="Keri Z."/>
            <person name="LaButti K."/>
            <person name="Lipzen A."/>
            <person name="Lombard V."/>
            <person name="Magnuson J."/>
            <person name="Maillard F."/>
            <person name="Murat C."/>
            <person name="Nolan M."/>
            <person name="Ohm R.A."/>
            <person name="Pangilinan J."/>
            <person name="Pereira M.F."/>
            <person name="Perotto S."/>
            <person name="Peter M."/>
            <person name="Pfister S."/>
            <person name="Riley R."/>
            <person name="Sitrit Y."/>
            <person name="Stielow J.B."/>
            <person name="Szollosi G."/>
            <person name="Zifcakova L."/>
            <person name="Stursova M."/>
            <person name="Spatafora J.W."/>
            <person name="Tedersoo L."/>
            <person name="Vaario L.M."/>
            <person name="Yamada A."/>
            <person name="Yan M."/>
            <person name="Wang P."/>
            <person name="Xu J."/>
            <person name="Bruns T."/>
            <person name="Baldrian P."/>
            <person name="Vilgalys R."/>
            <person name="Dunand C."/>
            <person name="Henrissat B."/>
            <person name="Grigoriev I.V."/>
            <person name="Hibbett D."/>
            <person name="Nagy L.G."/>
            <person name="Martin F.M."/>
        </authorList>
    </citation>
    <scope>NUCLEOTIDE SEQUENCE</scope>
    <source>
        <strain evidence="6">UP504</strain>
    </source>
</reference>
<dbReference type="PROSITE" id="PS50082">
    <property type="entry name" value="WD_REPEATS_2"/>
    <property type="match status" value="2"/>
</dbReference>
<dbReference type="InterPro" id="IPR036322">
    <property type="entry name" value="WD40_repeat_dom_sf"/>
</dbReference>
<dbReference type="AlphaFoldDB" id="A0A9P6AQV7"/>
<dbReference type="PROSITE" id="PS50294">
    <property type="entry name" value="WD_REPEATS_REGION"/>
    <property type="match status" value="2"/>
</dbReference>
<dbReference type="Gene3D" id="2.130.10.10">
    <property type="entry name" value="YVTN repeat-like/Quinoprotein amine dehydrogenase"/>
    <property type="match status" value="1"/>
</dbReference>
<feature type="repeat" description="WD" evidence="4">
    <location>
        <begin position="108"/>
        <end position="151"/>
    </location>
</feature>
<dbReference type="PANTHER" id="PTHR10971">
    <property type="entry name" value="MRNA EXPORT FACTOR AND BUB3"/>
    <property type="match status" value="1"/>
</dbReference>
<dbReference type="InterPro" id="IPR015943">
    <property type="entry name" value="WD40/YVTN_repeat-like_dom_sf"/>
</dbReference>
<comment type="caution">
    <text evidence="6">The sequence shown here is derived from an EMBL/GenBank/DDBJ whole genome shotgun (WGS) entry which is preliminary data.</text>
</comment>
<evidence type="ECO:0000256" key="3">
    <source>
        <dbReference type="ARBA" id="ARBA00022737"/>
    </source>
</evidence>
<evidence type="ECO:0000259" key="5">
    <source>
        <dbReference type="Pfam" id="PF12894"/>
    </source>
</evidence>
<dbReference type="OrthoDB" id="256303at2759"/>
<keyword evidence="3" id="KW-0677">Repeat</keyword>
<keyword evidence="7" id="KW-1185">Reference proteome</keyword>
<name>A0A9P6AQV7_9AGAM</name>
<dbReference type="Pfam" id="PF00400">
    <property type="entry name" value="WD40"/>
    <property type="match status" value="1"/>
</dbReference>
<dbReference type="SMART" id="SM00320">
    <property type="entry name" value="WD40"/>
    <property type="match status" value="4"/>
</dbReference>
<keyword evidence="2 4" id="KW-0853">WD repeat</keyword>
<accession>A0A9P6AQV7</accession>
<dbReference type="Pfam" id="PF12894">
    <property type="entry name" value="ANAPC4_WD40"/>
    <property type="match status" value="1"/>
</dbReference>
<sequence length="356" mass="39008">MSFFGASRNQTTATAEVKDLEVVDPPDDSISCIAFCSTADILAVASWNNEVRLYDVGSNGETRPKAMYKHDGPVLDICWSKDGSRLFSAGADKAVRAFDMSTGQNNQVAAHDAPVSCVRWIEAPSGGVIATGSWDKTVKYWDTKSSTPVASLDLPERCYVMDVVYPLLVVGTAERHILIVNLTQPTTIFKQMPSPLKWQTRAIACFPAANGFAVGSIEGRVAIQYIEDKDVALNFSFKCHRKDSTPPSKDNTLVFAVNAICFHQEHGTFTTAGSDGTISSWDKDSKIRLKSDIRQSWGPVVSTTYNHTGTIFAYAVAYDWSKGYTGMASGMMNKVFLHACKDEEVKKRPKVNATTK</sequence>
<dbReference type="SUPFAM" id="SSF50978">
    <property type="entry name" value="WD40 repeat-like"/>
    <property type="match status" value="1"/>
</dbReference>
<protein>
    <recommendedName>
        <fullName evidence="5">Anaphase-promoting complex subunit 4-like WD40 domain-containing protein</fullName>
    </recommendedName>
</protein>